<dbReference type="Proteomes" id="UP000199167">
    <property type="component" value="Unassembled WGS sequence"/>
</dbReference>
<dbReference type="OrthoDB" id="7868250at2"/>
<evidence type="ECO:0008006" key="3">
    <source>
        <dbReference type="Google" id="ProtNLM"/>
    </source>
</evidence>
<proteinExistence type="predicted"/>
<evidence type="ECO:0000313" key="2">
    <source>
        <dbReference type="Proteomes" id="UP000199167"/>
    </source>
</evidence>
<dbReference type="AlphaFoldDB" id="A0A1I0RV93"/>
<evidence type="ECO:0000313" key="1">
    <source>
        <dbReference type="EMBL" id="SEW45299.1"/>
    </source>
</evidence>
<accession>A0A1I0RV93</accession>
<name>A0A1I0RV93_9RHOB</name>
<reference evidence="1 2" key="1">
    <citation type="submission" date="2016-10" db="EMBL/GenBank/DDBJ databases">
        <authorList>
            <person name="de Groot N.N."/>
        </authorList>
    </citation>
    <scope>NUCLEOTIDE SEQUENCE [LARGE SCALE GENOMIC DNA]</scope>
    <source>
        <strain evidence="1 2">DSM 17925</strain>
    </source>
</reference>
<gene>
    <name evidence="1" type="ORF">SAMN04488515_3315</name>
</gene>
<dbReference type="STRING" id="364200.SAMN04488515_3315"/>
<dbReference type="PROSITE" id="PS51257">
    <property type="entry name" value="PROKAR_LIPOPROTEIN"/>
    <property type="match status" value="1"/>
</dbReference>
<sequence>MQKPVLCALALSGLAACFGEPLTWKQNPVVVQRFYAEQFQDQPFDVGPVSVLSEERGKLRTYLLTPCRNGTRVCGAHVGSVSKTPDFTIVSGAYPGRTFYLSPGGDGYLLVNGRTISLAWNE</sequence>
<protein>
    <recommendedName>
        <fullName evidence="3">Lipoprotein</fullName>
    </recommendedName>
</protein>
<keyword evidence="2" id="KW-1185">Reference proteome</keyword>
<dbReference type="EMBL" id="FOIZ01000002">
    <property type="protein sequence ID" value="SEW45299.1"/>
    <property type="molecule type" value="Genomic_DNA"/>
</dbReference>
<organism evidence="1 2">
    <name type="scientific">Cognatiyoonia koreensis</name>
    <dbReference type="NCBI Taxonomy" id="364200"/>
    <lineage>
        <taxon>Bacteria</taxon>
        <taxon>Pseudomonadati</taxon>
        <taxon>Pseudomonadota</taxon>
        <taxon>Alphaproteobacteria</taxon>
        <taxon>Rhodobacterales</taxon>
        <taxon>Paracoccaceae</taxon>
        <taxon>Cognatiyoonia</taxon>
    </lineage>
</organism>
<dbReference type="RefSeq" id="WP_089996958.1">
    <property type="nucleotide sequence ID" value="NZ_FOIZ01000002.1"/>
</dbReference>